<feature type="active site" description="Charge relay system" evidence="9">
    <location>
        <position position="131"/>
    </location>
</feature>
<dbReference type="AlphaFoldDB" id="A0A1I4K864"/>
<dbReference type="InterPro" id="IPR041489">
    <property type="entry name" value="PDZ_6"/>
</dbReference>
<dbReference type="Proteomes" id="UP000183287">
    <property type="component" value="Unassembled WGS sequence"/>
</dbReference>
<gene>
    <name evidence="13" type="ORF">SAMN05421863_1003150</name>
</gene>
<dbReference type="FunFam" id="2.40.10.10:FF:000001">
    <property type="entry name" value="Periplasmic serine protease DegS"/>
    <property type="match status" value="1"/>
</dbReference>
<dbReference type="GO" id="GO:0006508">
    <property type="term" value="P:proteolysis"/>
    <property type="evidence" value="ECO:0007669"/>
    <property type="project" value="UniProtKB-KW"/>
</dbReference>
<dbReference type="Pfam" id="PF13365">
    <property type="entry name" value="Trypsin_2"/>
    <property type="match status" value="1"/>
</dbReference>
<comment type="subcellular location">
    <subcellularLocation>
        <location evidence="1">Periplasm</location>
    </subcellularLocation>
</comment>
<evidence type="ECO:0000256" key="4">
    <source>
        <dbReference type="ARBA" id="ARBA00022729"/>
    </source>
</evidence>
<dbReference type="PANTHER" id="PTHR22939">
    <property type="entry name" value="SERINE PROTEASE FAMILY S1C HTRA-RELATED"/>
    <property type="match status" value="1"/>
</dbReference>
<dbReference type="CDD" id="cd10839">
    <property type="entry name" value="cpPDZ1_DegP-like"/>
    <property type="match status" value="1"/>
</dbReference>
<dbReference type="SMART" id="SM00228">
    <property type="entry name" value="PDZ"/>
    <property type="match status" value="2"/>
</dbReference>
<accession>A0A1I4K864</accession>
<keyword evidence="4 11" id="KW-0732">Signal</keyword>
<feature type="signal peptide" evidence="11">
    <location>
        <begin position="1"/>
        <end position="22"/>
    </location>
</feature>
<keyword evidence="5" id="KW-0677">Repeat</keyword>
<dbReference type="STRING" id="44574.AAW31_16815"/>
<dbReference type="Gene3D" id="2.40.10.120">
    <property type="match status" value="1"/>
</dbReference>
<protein>
    <submittedName>
        <fullName evidence="13">Serine protease Do</fullName>
    </submittedName>
</protein>
<dbReference type="OrthoDB" id="9758917at2"/>
<evidence type="ECO:0000313" key="14">
    <source>
        <dbReference type="Proteomes" id="UP000183287"/>
    </source>
</evidence>
<dbReference type="InterPro" id="IPR001478">
    <property type="entry name" value="PDZ"/>
</dbReference>
<feature type="binding site" evidence="10">
    <location>
        <position position="54"/>
    </location>
    <ligand>
        <name>substrate</name>
    </ligand>
</feature>
<evidence type="ECO:0000256" key="3">
    <source>
        <dbReference type="ARBA" id="ARBA00022670"/>
    </source>
</evidence>
<evidence type="ECO:0000256" key="7">
    <source>
        <dbReference type="ARBA" id="ARBA00022801"/>
    </source>
</evidence>
<dbReference type="InterPro" id="IPR011782">
    <property type="entry name" value="Pept_S1C_Do"/>
</dbReference>
<dbReference type="InterPro" id="IPR001940">
    <property type="entry name" value="Peptidase_S1C"/>
</dbReference>
<evidence type="ECO:0000256" key="1">
    <source>
        <dbReference type="ARBA" id="ARBA00004418"/>
    </source>
</evidence>
<evidence type="ECO:0000256" key="9">
    <source>
        <dbReference type="PIRSR" id="PIRSR611782-1"/>
    </source>
</evidence>
<organism evidence="13 14">
    <name type="scientific">Nitrosomonas communis</name>
    <dbReference type="NCBI Taxonomy" id="44574"/>
    <lineage>
        <taxon>Bacteria</taxon>
        <taxon>Pseudomonadati</taxon>
        <taxon>Pseudomonadota</taxon>
        <taxon>Betaproteobacteria</taxon>
        <taxon>Nitrosomonadales</taxon>
        <taxon>Nitrosomonadaceae</taxon>
        <taxon>Nitrosomonas</taxon>
    </lineage>
</organism>
<feature type="binding site" evidence="10">
    <location>
        <position position="131"/>
    </location>
    <ligand>
        <name>substrate</name>
    </ligand>
</feature>
<dbReference type="RefSeq" id="WP_074903354.1">
    <property type="nucleotide sequence ID" value="NZ_FOUB01000003.1"/>
</dbReference>
<dbReference type="InterPro" id="IPR009003">
    <property type="entry name" value="Peptidase_S1_PA"/>
</dbReference>
<feature type="binding site" evidence="10">
    <location>
        <position position="161"/>
    </location>
    <ligand>
        <name>substrate</name>
    </ligand>
</feature>
<evidence type="ECO:0000313" key="13">
    <source>
        <dbReference type="EMBL" id="SFL74676.1"/>
    </source>
</evidence>
<evidence type="ECO:0000256" key="8">
    <source>
        <dbReference type="ARBA" id="ARBA00022825"/>
    </source>
</evidence>
<dbReference type="Pfam" id="PF13180">
    <property type="entry name" value="PDZ_2"/>
    <property type="match status" value="1"/>
</dbReference>
<proteinExistence type="inferred from homology"/>
<dbReference type="GO" id="GO:0042597">
    <property type="term" value="C:periplasmic space"/>
    <property type="evidence" value="ECO:0007669"/>
    <property type="project" value="UniProtKB-SubCell"/>
</dbReference>
<dbReference type="Gene3D" id="2.30.42.10">
    <property type="match status" value="2"/>
</dbReference>
<dbReference type="EMBL" id="FOUB01000003">
    <property type="protein sequence ID" value="SFL74676.1"/>
    <property type="molecule type" value="Genomic_DNA"/>
</dbReference>
<dbReference type="NCBIfam" id="TIGR02037">
    <property type="entry name" value="degP_htrA_DO"/>
    <property type="match status" value="1"/>
</dbReference>
<reference evidence="14" key="1">
    <citation type="submission" date="2016-10" db="EMBL/GenBank/DDBJ databases">
        <authorList>
            <person name="Varghese N."/>
            <person name="Submissions S."/>
        </authorList>
    </citation>
    <scope>NUCLEOTIDE SEQUENCE [LARGE SCALE GENOMIC DNA]</scope>
    <source>
        <strain evidence="14">Nm44</strain>
    </source>
</reference>
<evidence type="ECO:0000259" key="12">
    <source>
        <dbReference type="PROSITE" id="PS50106"/>
    </source>
</evidence>
<dbReference type="PANTHER" id="PTHR22939:SF129">
    <property type="entry name" value="SERINE PROTEASE HTRA2, MITOCHONDRIAL"/>
    <property type="match status" value="1"/>
</dbReference>
<feature type="binding site" evidence="10">
    <location>
        <begin position="233"/>
        <end position="235"/>
    </location>
    <ligand>
        <name>substrate</name>
    </ligand>
</feature>
<comment type="similarity">
    <text evidence="2">Belongs to the peptidase S1C family.</text>
</comment>
<dbReference type="PRINTS" id="PR00834">
    <property type="entry name" value="PROTEASES2C"/>
</dbReference>
<dbReference type="SUPFAM" id="SSF50156">
    <property type="entry name" value="PDZ domain-like"/>
    <property type="match status" value="2"/>
</dbReference>
<evidence type="ECO:0000256" key="2">
    <source>
        <dbReference type="ARBA" id="ARBA00010541"/>
    </source>
</evidence>
<dbReference type="Pfam" id="PF17820">
    <property type="entry name" value="PDZ_6"/>
    <property type="match status" value="1"/>
</dbReference>
<keyword evidence="7" id="KW-0378">Hydrolase</keyword>
<dbReference type="GO" id="GO:0004252">
    <property type="term" value="F:serine-type endopeptidase activity"/>
    <property type="evidence" value="ECO:0007669"/>
    <property type="project" value="InterPro"/>
</dbReference>
<sequence>MKKNLIASLLGVVWLIALPSEASEDAIENLRQTSKAFASVARAVSPSVVFIQVESEASREVTPFFPQFDDEWPFSDDFFKRFFGGRLPGIPSSPYSDKPQEERRIMEQGSGFVFEARSLLSNKTYILTNNHVVENADKIRVEFQDGRQFVAKVSGRDPQSDIAVIEINARGYPALTLADSSKLEVGEWVVAIGNPFGLSHTLTVGVVSAKGRTSLGINDYEDFIQTDAAINPGNSGGPLVNLDGEVVGINTAIFSRSGGYMGVGFAIPSNLAKAITTQLIEHGEVTRGYLGIVIQQLTFDLAESFGIEASQGILVAQVSKHAPAEKAGLQQGDIIERFQGESVKDVGSFRNQVALLAPGTTVELTILRNGKKKTVEVEIGKLTKEEQPAEQTSQRAEDIGLTVQTLTPQLAEQFDATAGEGVIVTEVRPGSAAAMAGIKPGAIILQVNRKEVKNAAEFQRAIKESRSDKRLLLLIREGDTQRFVALSW</sequence>
<keyword evidence="6" id="KW-0574">Periplasm</keyword>
<evidence type="ECO:0000256" key="10">
    <source>
        <dbReference type="PIRSR" id="PIRSR611782-2"/>
    </source>
</evidence>
<keyword evidence="8" id="KW-0720">Serine protease</keyword>
<dbReference type="PROSITE" id="PS50106">
    <property type="entry name" value="PDZ"/>
    <property type="match status" value="2"/>
</dbReference>
<feature type="chain" id="PRO_5038707996" evidence="11">
    <location>
        <begin position="23"/>
        <end position="488"/>
    </location>
</feature>
<evidence type="ECO:0000256" key="6">
    <source>
        <dbReference type="ARBA" id="ARBA00022764"/>
    </source>
</evidence>
<feature type="active site" description="Charge relay system" evidence="9">
    <location>
        <position position="161"/>
    </location>
</feature>
<dbReference type="SUPFAM" id="SSF50494">
    <property type="entry name" value="Trypsin-like serine proteases"/>
    <property type="match status" value="1"/>
</dbReference>
<feature type="active site" description="Charge relay system" evidence="9">
    <location>
        <position position="235"/>
    </location>
</feature>
<keyword evidence="14" id="KW-1185">Reference proteome</keyword>
<feature type="domain" description="PDZ" evidence="12">
    <location>
        <begin position="279"/>
        <end position="370"/>
    </location>
</feature>
<dbReference type="InterPro" id="IPR036034">
    <property type="entry name" value="PDZ_sf"/>
</dbReference>
<evidence type="ECO:0000256" key="11">
    <source>
        <dbReference type="SAM" id="SignalP"/>
    </source>
</evidence>
<feature type="domain" description="PDZ" evidence="12">
    <location>
        <begin position="376"/>
        <end position="477"/>
    </location>
</feature>
<evidence type="ECO:0000256" key="5">
    <source>
        <dbReference type="ARBA" id="ARBA00022737"/>
    </source>
</evidence>
<name>A0A1I4K864_9PROT</name>
<keyword evidence="3 13" id="KW-0645">Protease</keyword>